<evidence type="ECO:0000313" key="2">
    <source>
        <dbReference type="EMBL" id="PIR71463.1"/>
    </source>
</evidence>
<dbReference type="PANTHER" id="PTHR11933">
    <property type="entry name" value="TRNA 5-METHYLAMINOMETHYL-2-THIOURIDYLATE -METHYLTRANSFERASE"/>
    <property type="match status" value="1"/>
</dbReference>
<dbReference type="Pfam" id="PF20258">
    <property type="entry name" value="tRNA_Me_trans_C"/>
    <property type="match status" value="1"/>
</dbReference>
<comment type="caution">
    <text evidence="2">The sequence shown here is derived from an EMBL/GenBank/DDBJ whole genome shotgun (WGS) entry which is preliminary data.</text>
</comment>
<dbReference type="Proteomes" id="UP000228909">
    <property type="component" value="Unassembled WGS sequence"/>
</dbReference>
<accession>A0A2H0TIU2</accession>
<dbReference type="Gene3D" id="3.40.50.620">
    <property type="entry name" value="HUPs"/>
    <property type="match status" value="1"/>
</dbReference>
<proteinExistence type="predicted"/>
<gene>
    <name evidence="2" type="ORF">COU43_02580</name>
</gene>
<dbReference type="Pfam" id="PF03054">
    <property type="entry name" value="tRNA_Me_trans"/>
    <property type="match status" value="1"/>
</dbReference>
<dbReference type="AlphaFoldDB" id="A0A2H0TIU2"/>
<name>A0A2H0TIU2_9BACT</name>
<evidence type="ECO:0000259" key="1">
    <source>
        <dbReference type="Pfam" id="PF20258"/>
    </source>
</evidence>
<dbReference type="EMBL" id="PFCK01000072">
    <property type="protein sequence ID" value="PIR71463.1"/>
    <property type="molecule type" value="Genomic_DNA"/>
</dbReference>
<reference evidence="3" key="1">
    <citation type="submission" date="2017-09" db="EMBL/GenBank/DDBJ databases">
        <title>Depth-based differentiation of microbial function through sediment-hosted aquifers and enrichment of novel symbionts in the deep terrestrial subsurface.</title>
        <authorList>
            <person name="Probst A.J."/>
            <person name="Ladd B."/>
            <person name="Jarett J.K."/>
            <person name="Geller-Mcgrath D.E."/>
            <person name="Sieber C.M.K."/>
            <person name="Emerson J.B."/>
            <person name="Anantharaman K."/>
            <person name="Thomas B.C."/>
            <person name="Malmstrom R."/>
            <person name="Stieglmeier M."/>
            <person name="Klingl A."/>
            <person name="Woyke T."/>
            <person name="Ryan C.M."/>
            <person name="Banfield J.F."/>
        </authorList>
    </citation>
    <scope>NUCLEOTIDE SEQUENCE [LARGE SCALE GENOMIC DNA]</scope>
</reference>
<dbReference type="GO" id="GO:0002143">
    <property type="term" value="P:tRNA wobble position uridine thiolation"/>
    <property type="evidence" value="ECO:0007669"/>
    <property type="project" value="TreeGrafter"/>
</dbReference>
<dbReference type="PANTHER" id="PTHR11933:SF5">
    <property type="entry name" value="MITOCHONDRIAL TRNA-SPECIFIC 2-THIOURIDYLASE 1"/>
    <property type="match status" value="1"/>
</dbReference>
<feature type="domain" description="tRNA-specific 2-thiouridylase MnmA-like C-terminal" evidence="1">
    <location>
        <begin position="275"/>
        <end position="350"/>
    </location>
</feature>
<organism evidence="2 3">
    <name type="scientific">Candidatus Nealsonbacteria bacterium CG10_big_fil_rev_8_21_14_0_10_37_25</name>
    <dbReference type="NCBI Taxonomy" id="1974711"/>
    <lineage>
        <taxon>Bacteria</taxon>
        <taxon>Candidatus Nealsoniibacteriota</taxon>
    </lineage>
</organism>
<protein>
    <recommendedName>
        <fullName evidence="1">tRNA-specific 2-thiouridylase MnmA-like C-terminal domain-containing protein</fullName>
    </recommendedName>
</protein>
<evidence type="ECO:0000313" key="3">
    <source>
        <dbReference type="Proteomes" id="UP000228909"/>
    </source>
</evidence>
<dbReference type="Gene3D" id="2.40.30.10">
    <property type="entry name" value="Translation factors"/>
    <property type="match status" value="1"/>
</dbReference>
<dbReference type="InterPro" id="IPR014729">
    <property type="entry name" value="Rossmann-like_a/b/a_fold"/>
</dbReference>
<dbReference type="InterPro" id="IPR046885">
    <property type="entry name" value="MnmA-like_C"/>
</dbReference>
<sequence length="351" mass="40942">MLLRNLRTKKKVVAVAMSGGKDSSLAAAILKKKGVKVVGVFMKPQETPNSKNLIEIWNRNFFQKAEQRAKQIASLLGIPFYILNFGKEFKREVINYFSNYNKKRGLFNPCAICNKEIRLEYLLKKTLSWGIDYIGTGHYARLIQETQSSGFHLTSKKNCEYKLFVARNKRKDQSYLLWKLNQKQLKRLLFPLGDLAASEVRFLTKEFKLPALDFSASRETCLLQTISNNFLKKHYKLNLNKIRNFQKQISDQYQIYQGFSFFPLNKKVKRNRWKKEFLVKKINWISGKIPQLPIKVKIRIRYKNTLDTATINYIDDETIKIVFNKPQLVIPSGQVAVFYKKEEVLGGGVIY</sequence>
<dbReference type="SUPFAM" id="SSF52402">
    <property type="entry name" value="Adenine nucleotide alpha hydrolases-like"/>
    <property type="match status" value="1"/>
</dbReference>